<organism evidence="2 3">
    <name type="scientific">Brassica cretica</name>
    <name type="common">Mustard</name>
    <dbReference type="NCBI Taxonomy" id="69181"/>
    <lineage>
        <taxon>Eukaryota</taxon>
        <taxon>Viridiplantae</taxon>
        <taxon>Streptophyta</taxon>
        <taxon>Embryophyta</taxon>
        <taxon>Tracheophyta</taxon>
        <taxon>Spermatophyta</taxon>
        <taxon>Magnoliopsida</taxon>
        <taxon>eudicotyledons</taxon>
        <taxon>Gunneridae</taxon>
        <taxon>Pentapetalae</taxon>
        <taxon>rosids</taxon>
        <taxon>malvids</taxon>
        <taxon>Brassicales</taxon>
        <taxon>Brassicaceae</taxon>
        <taxon>Brassiceae</taxon>
        <taxon>Brassica</taxon>
    </lineage>
</organism>
<feature type="region of interest" description="Disordered" evidence="1">
    <location>
        <begin position="1"/>
        <end position="29"/>
    </location>
</feature>
<evidence type="ECO:0000313" key="3">
    <source>
        <dbReference type="Proteomes" id="UP000266723"/>
    </source>
</evidence>
<dbReference type="EMBL" id="QGKV02000832">
    <property type="protein sequence ID" value="KAF3542328.1"/>
    <property type="molecule type" value="Genomic_DNA"/>
</dbReference>
<feature type="region of interest" description="Disordered" evidence="1">
    <location>
        <begin position="51"/>
        <end position="70"/>
    </location>
</feature>
<reference evidence="2 3" key="1">
    <citation type="journal article" date="2020" name="BMC Genomics">
        <title>Intraspecific diversification of the crop wild relative Brassica cretica Lam. using demographic model selection.</title>
        <authorList>
            <person name="Kioukis A."/>
            <person name="Michalopoulou V.A."/>
            <person name="Briers L."/>
            <person name="Pirintsos S."/>
            <person name="Studholme D.J."/>
            <person name="Pavlidis P."/>
            <person name="Sarris P.F."/>
        </authorList>
    </citation>
    <scope>NUCLEOTIDE SEQUENCE [LARGE SCALE GENOMIC DNA]</scope>
    <source>
        <strain evidence="3">cv. PFS-1207/04</strain>
    </source>
</reference>
<evidence type="ECO:0000256" key="1">
    <source>
        <dbReference type="SAM" id="MobiDB-lite"/>
    </source>
</evidence>
<evidence type="ECO:0000313" key="2">
    <source>
        <dbReference type="EMBL" id="KAF3542328.1"/>
    </source>
</evidence>
<name>A0ABQ7BSS6_BRACR</name>
<proteinExistence type="predicted"/>
<feature type="compositionally biased region" description="Polar residues" evidence="1">
    <location>
        <begin position="1"/>
        <end position="12"/>
    </location>
</feature>
<gene>
    <name evidence="2" type="ORF">DY000_02010181</name>
</gene>
<accession>A0ABQ7BSS6</accession>
<keyword evidence="3" id="KW-1185">Reference proteome</keyword>
<protein>
    <recommendedName>
        <fullName evidence="4">FLZ-type domain-containing protein</fullName>
    </recommendedName>
</protein>
<sequence>MQSKINSFFKPSSPSPIAGSVTPETDGGLTAWENNRNVIVNTYERRSAKADSEVPKECIGKPPRKGPSFAPKTLNKKRCYTQFHLELGQSDFLLRHCVECRATYAPGDDGG</sequence>
<comment type="caution">
    <text evidence="2">The sequence shown here is derived from an EMBL/GenBank/DDBJ whole genome shotgun (WGS) entry which is preliminary data.</text>
</comment>
<evidence type="ECO:0008006" key="4">
    <source>
        <dbReference type="Google" id="ProtNLM"/>
    </source>
</evidence>
<dbReference type="Proteomes" id="UP000266723">
    <property type="component" value="Unassembled WGS sequence"/>
</dbReference>